<gene>
    <name evidence="2" type="ORF">Aory04_001132600</name>
</gene>
<name>A0AAN4YRC4_ASPOZ</name>
<feature type="region of interest" description="Disordered" evidence="1">
    <location>
        <begin position="114"/>
        <end position="136"/>
    </location>
</feature>
<feature type="compositionally biased region" description="Low complexity" evidence="1">
    <location>
        <begin position="34"/>
        <end position="52"/>
    </location>
</feature>
<evidence type="ECO:0000313" key="2">
    <source>
        <dbReference type="EMBL" id="GMG36259.1"/>
    </source>
</evidence>
<evidence type="ECO:0000313" key="3">
    <source>
        <dbReference type="Proteomes" id="UP001165205"/>
    </source>
</evidence>
<feature type="region of interest" description="Disordered" evidence="1">
    <location>
        <begin position="1"/>
        <end position="71"/>
    </location>
</feature>
<organism evidence="2 3">
    <name type="scientific">Aspergillus oryzae</name>
    <name type="common">Yellow koji mold</name>
    <dbReference type="NCBI Taxonomy" id="5062"/>
    <lineage>
        <taxon>Eukaryota</taxon>
        <taxon>Fungi</taxon>
        <taxon>Dikarya</taxon>
        <taxon>Ascomycota</taxon>
        <taxon>Pezizomycotina</taxon>
        <taxon>Eurotiomycetes</taxon>
        <taxon>Eurotiomycetidae</taxon>
        <taxon>Eurotiales</taxon>
        <taxon>Aspergillaceae</taxon>
        <taxon>Aspergillus</taxon>
        <taxon>Aspergillus subgen. Circumdati</taxon>
    </lineage>
</organism>
<accession>A0AAN4YRC4</accession>
<dbReference type="EMBL" id="BSYA01000194">
    <property type="protein sequence ID" value="GMG36259.1"/>
    <property type="molecule type" value="Genomic_DNA"/>
</dbReference>
<reference evidence="2" key="1">
    <citation type="submission" date="2023-04" db="EMBL/GenBank/DDBJ databases">
        <title>Aspergillus oryzae NBRC 4228.</title>
        <authorList>
            <person name="Ichikawa N."/>
            <person name="Sato H."/>
            <person name="Tonouchi N."/>
        </authorList>
    </citation>
    <scope>NUCLEOTIDE SEQUENCE</scope>
    <source>
        <strain evidence="2">NBRC 4228</strain>
    </source>
</reference>
<dbReference type="AlphaFoldDB" id="A0AAN4YRC4"/>
<protein>
    <submittedName>
        <fullName evidence="2">Unnamed protein product</fullName>
    </submittedName>
</protein>
<comment type="caution">
    <text evidence="2">The sequence shown here is derived from an EMBL/GenBank/DDBJ whole genome shotgun (WGS) entry which is preliminary data.</text>
</comment>
<feature type="compositionally biased region" description="Pro residues" evidence="1">
    <location>
        <begin position="116"/>
        <end position="126"/>
    </location>
</feature>
<evidence type="ECO:0000256" key="1">
    <source>
        <dbReference type="SAM" id="MobiDB-lite"/>
    </source>
</evidence>
<dbReference type="Proteomes" id="UP001165205">
    <property type="component" value="Unassembled WGS sequence"/>
</dbReference>
<proteinExistence type="predicted"/>
<sequence length="166" mass="17524">MSSAAVPPAIRINKPPSIALPSALSGDTSPSTLSRDSSPHSSACSSPDGSRSTSRRRPSPKPIPVEMQQTPDFCCPCGGFLGWKQIRLGGKSLSRSYSDLRALGNLHARGWAWETSPPPVKNPPPTKTLQVEQPKPAAGLSRLETLPSEVLGKCGLYPAMAVIPVC</sequence>